<name>A0A8H6JFW9_9PEZI</name>
<feature type="region of interest" description="Disordered" evidence="1">
    <location>
        <begin position="44"/>
        <end position="92"/>
    </location>
</feature>
<proteinExistence type="predicted"/>
<evidence type="ECO:0000313" key="3">
    <source>
        <dbReference type="Proteomes" id="UP000639643"/>
    </source>
</evidence>
<feature type="compositionally biased region" description="Basic residues" evidence="1">
    <location>
        <begin position="286"/>
        <end position="299"/>
    </location>
</feature>
<evidence type="ECO:0000313" key="2">
    <source>
        <dbReference type="EMBL" id="KAF6812384.1"/>
    </source>
</evidence>
<feature type="region of interest" description="Disordered" evidence="1">
    <location>
        <begin position="246"/>
        <end position="324"/>
    </location>
</feature>
<organism evidence="2 3">
    <name type="scientific">Colletotrichum musicola</name>
    <dbReference type="NCBI Taxonomy" id="2175873"/>
    <lineage>
        <taxon>Eukaryota</taxon>
        <taxon>Fungi</taxon>
        <taxon>Dikarya</taxon>
        <taxon>Ascomycota</taxon>
        <taxon>Pezizomycotina</taxon>
        <taxon>Sordariomycetes</taxon>
        <taxon>Hypocreomycetidae</taxon>
        <taxon>Glomerellales</taxon>
        <taxon>Glomerellaceae</taxon>
        <taxon>Colletotrichum</taxon>
        <taxon>Colletotrichum orchidearum species complex</taxon>
    </lineage>
</organism>
<dbReference type="EMBL" id="WIGM01000789">
    <property type="protein sequence ID" value="KAF6812384.1"/>
    <property type="molecule type" value="Genomic_DNA"/>
</dbReference>
<reference evidence="2" key="1">
    <citation type="journal article" date="2020" name="Phytopathology">
        <title>Genome Sequence Resources of Colletotrichum truncatum, C. plurivorum, C. musicola, and C. sojae: Four Species Pathogenic to Soybean (Glycine max).</title>
        <authorList>
            <person name="Rogerio F."/>
            <person name="Boufleur T.R."/>
            <person name="Ciampi-Guillardi M."/>
            <person name="Sukno S.A."/>
            <person name="Thon M.R."/>
            <person name="Massola Junior N.S."/>
            <person name="Baroncelli R."/>
        </authorList>
    </citation>
    <scope>NUCLEOTIDE SEQUENCE</scope>
    <source>
        <strain evidence="2">LFN0074</strain>
    </source>
</reference>
<gene>
    <name evidence="2" type="ORF">CMUS01_13065</name>
</gene>
<dbReference type="OrthoDB" id="4851133at2759"/>
<dbReference type="Proteomes" id="UP000639643">
    <property type="component" value="Unassembled WGS sequence"/>
</dbReference>
<protein>
    <submittedName>
        <fullName evidence="2">Gag protein</fullName>
    </submittedName>
</protein>
<feature type="compositionally biased region" description="Low complexity" evidence="1">
    <location>
        <begin position="72"/>
        <end position="81"/>
    </location>
</feature>
<feature type="compositionally biased region" description="Polar residues" evidence="1">
    <location>
        <begin position="246"/>
        <end position="256"/>
    </location>
</feature>
<accession>A0A8H6JFW9</accession>
<evidence type="ECO:0000256" key="1">
    <source>
        <dbReference type="SAM" id="MobiDB-lite"/>
    </source>
</evidence>
<comment type="caution">
    <text evidence="2">The sequence shown here is derived from an EMBL/GenBank/DDBJ whole genome shotgun (WGS) entry which is preliminary data.</text>
</comment>
<sequence>MTSSATRITLNDSRDWVLWFDQLQSKAKARDLWTEIDPKLYDPLRPSSTTPFAMSTRKPTAPSPSDHPLGGSTSSAASIAADGTPQEERAFGIEDLSRANRELYKDRLIEYGHQAKIHDVPDKSLDEWIFALKKRAGSHDYERKASAKVDYNNTLNLPARKKLGTKRDVDAWITKWEKAIYEAQASGLPQAKESDQWFPDLARALEQTCIEHWVLAYQNTVSKSARDGTLRVEDVLEEIRIYIRTSSDRSPQSKTSRGAFGPTTITTMEGPSGNDMEDDTEETAKRRTLRRQQQARRGRGGSYGSGASSAPRKRAATSTETDESSRKCAACLGQHSLKSCWYILEQLRPEDWKISRKINDLVMDRIKRDAELAERVKKVQDEYRRSN</sequence>
<keyword evidence="3" id="KW-1185">Reference proteome</keyword>
<dbReference type="AlphaFoldDB" id="A0A8H6JFW9"/>